<keyword evidence="7" id="KW-1185">Reference proteome</keyword>
<dbReference type="InterPro" id="IPR027417">
    <property type="entry name" value="P-loop_NTPase"/>
</dbReference>
<feature type="region of interest" description="Disordered" evidence="4">
    <location>
        <begin position="396"/>
        <end position="417"/>
    </location>
</feature>
<keyword evidence="2" id="KW-0547">Nucleotide-binding</keyword>
<name>A0ABR8UV87_9MICC</name>
<evidence type="ECO:0000256" key="4">
    <source>
        <dbReference type="SAM" id="MobiDB-lite"/>
    </source>
</evidence>
<dbReference type="PROSITE" id="PS00211">
    <property type="entry name" value="ABC_TRANSPORTER_1"/>
    <property type="match status" value="1"/>
</dbReference>
<dbReference type="Pfam" id="PF00005">
    <property type="entry name" value="ABC_tran"/>
    <property type="match status" value="1"/>
</dbReference>
<dbReference type="PROSITE" id="PS50893">
    <property type="entry name" value="ABC_TRANSPORTER_2"/>
    <property type="match status" value="1"/>
</dbReference>
<evidence type="ECO:0000256" key="1">
    <source>
        <dbReference type="ARBA" id="ARBA00022448"/>
    </source>
</evidence>
<dbReference type="InterPro" id="IPR003593">
    <property type="entry name" value="AAA+_ATPase"/>
</dbReference>
<dbReference type="RefSeq" id="WP_191808753.1">
    <property type="nucleotide sequence ID" value="NZ_JACSQD010000007.1"/>
</dbReference>
<dbReference type="SMART" id="SM00382">
    <property type="entry name" value="AAA"/>
    <property type="match status" value="1"/>
</dbReference>
<evidence type="ECO:0000313" key="7">
    <source>
        <dbReference type="Proteomes" id="UP000609874"/>
    </source>
</evidence>
<dbReference type="GO" id="GO:0005524">
    <property type="term" value="F:ATP binding"/>
    <property type="evidence" value="ECO:0007669"/>
    <property type="project" value="UniProtKB-KW"/>
</dbReference>
<dbReference type="Proteomes" id="UP000609874">
    <property type="component" value="Unassembled WGS sequence"/>
</dbReference>
<protein>
    <submittedName>
        <fullName evidence="6">ABC transporter ATP-binding protein</fullName>
    </submittedName>
</protein>
<keyword evidence="3 6" id="KW-0067">ATP-binding</keyword>
<dbReference type="PANTHER" id="PTHR42781">
    <property type="entry name" value="SPERMIDINE/PUTRESCINE IMPORT ATP-BINDING PROTEIN POTA"/>
    <property type="match status" value="1"/>
</dbReference>
<keyword evidence="1" id="KW-0813">Transport</keyword>
<accession>A0ABR8UV87</accession>
<organism evidence="6 7">
    <name type="scientific">Arthrobacter gallicola</name>
    <dbReference type="NCBI Taxonomy" id="2762225"/>
    <lineage>
        <taxon>Bacteria</taxon>
        <taxon>Bacillati</taxon>
        <taxon>Actinomycetota</taxon>
        <taxon>Actinomycetes</taxon>
        <taxon>Micrococcales</taxon>
        <taxon>Micrococcaceae</taxon>
        <taxon>Arthrobacter</taxon>
    </lineage>
</organism>
<dbReference type="Gene3D" id="3.40.50.300">
    <property type="entry name" value="P-loop containing nucleotide triphosphate hydrolases"/>
    <property type="match status" value="1"/>
</dbReference>
<dbReference type="InterPro" id="IPR017871">
    <property type="entry name" value="ABC_transporter-like_CS"/>
</dbReference>
<evidence type="ECO:0000256" key="2">
    <source>
        <dbReference type="ARBA" id="ARBA00022741"/>
    </source>
</evidence>
<reference evidence="6 7" key="1">
    <citation type="submission" date="2020-08" db="EMBL/GenBank/DDBJ databases">
        <title>A Genomic Blueprint of the Chicken Gut Microbiome.</title>
        <authorList>
            <person name="Gilroy R."/>
            <person name="Ravi A."/>
            <person name="Getino M."/>
            <person name="Pursley I."/>
            <person name="Horton D.L."/>
            <person name="Alikhan N.-F."/>
            <person name="Baker D."/>
            <person name="Gharbi K."/>
            <person name="Hall N."/>
            <person name="Watson M."/>
            <person name="Adriaenssens E.M."/>
            <person name="Foster-Nyarko E."/>
            <person name="Jarju S."/>
            <person name="Secka A."/>
            <person name="Antonio M."/>
            <person name="Oren A."/>
            <person name="Chaudhuri R."/>
            <person name="La Ragione R.M."/>
            <person name="Hildebrand F."/>
            <person name="Pallen M.J."/>
        </authorList>
    </citation>
    <scope>NUCLEOTIDE SEQUENCE [LARGE SCALE GENOMIC DNA]</scope>
    <source>
        <strain evidence="6 7">Sa2CUA1</strain>
    </source>
</reference>
<proteinExistence type="predicted"/>
<sequence length="417" mass="43005">MSSISLQGLHHVYANGHVGLSEVDLEVHDGEFLALLGPSGSGKTTLLRSIAGFVQPEGGTLCLGGSPVAGPCVWVPPEKRNLGMVFQDHAIWPHWSVARNVGYPLRLAGVPRKTAEARVRSVLGLVGLDGLGERAPSALSGGQRQRVALARAIVGAPQALLLDEALSSLDEPLRARLRLDLKALTNEQGLTSVHVTHDRAEALALADRVAVLRAGRIEQIGTPQDLVRNPASAFVASFVNDAVLLDGTWAEGRLQIAEGSSIPGERLEAGPCLGTDGLGRRALAVTAAVSPLDLVLHPVHPDPDGDTWDTGWERTGMVTSALYGPHGFDVSADWQGRTLRAHVTGWVPKPGDRVLPEVLRAQVFAAEVSGAVPGAAGAAGGAAGTARNGPGNATGNAGADAAAGPGTGAGRRTLVTA</sequence>
<feature type="domain" description="ABC transporter" evidence="5">
    <location>
        <begin position="4"/>
        <end position="239"/>
    </location>
</feature>
<dbReference type="SUPFAM" id="SSF52540">
    <property type="entry name" value="P-loop containing nucleoside triphosphate hydrolases"/>
    <property type="match status" value="1"/>
</dbReference>
<evidence type="ECO:0000259" key="5">
    <source>
        <dbReference type="PROSITE" id="PS50893"/>
    </source>
</evidence>
<dbReference type="EMBL" id="JACSQD010000007">
    <property type="protein sequence ID" value="MBD7996469.1"/>
    <property type="molecule type" value="Genomic_DNA"/>
</dbReference>
<comment type="caution">
    <text evidence="6">The sequence shown here is derived from an EMBL/GenBank/DDBJ whole genome shotgun (WGS) entry which is preliminary data.</text>
</comment>
<evidence type="ECO:0000313" key="6">
    <source>
        <dbReference type="EMBL" id="MBD7996469.1"/>
    </source>
</evidence>
<dbReference type="InterPro" id="IPR050093">
    <property type="entry name" value="ABC_SmlMolc_Importer"/>
</dbReference>
<evidence type="ECO:0000256" key="3">
    <source>
        <dbReference type="ARBA" id="ARBA00022840"/>
    </source>
</evidence>
<gene>
    <name evidence="6" type="ORF">H9639_14305</name>
</gene>
<dbReference type="PANTHER" id="PTHR42781:SF4">
    <property type="entry name" value="SPERMIDINE_PUTRESCINE IMPORT ATP-BINDING PROTEIN POTA"/>
    <property type="match status" value="1"/>
</dbReference>
<dbReference type="InterPro" id="IPR003439">
    <property type="entry name" value="ABC_transporter-like_ATP-bd"/>
</dbReference>